<dbReference type="Proteomes" id="UP001642484">
    <property type="component" value="Unassembled WGS sequence"/>
</dbReference>
<feature type="compositionally biased region" description="Basic residues" evidence="2">
    <location>
        <begin position="290"/>
        <end position="300"/>
    </location>
</feature>
<feature type="region of interest" description="Disordered" evidence="2">
    <location>
        <begin position="1076"/>
        <end position="1140"/>
    </location>
</feature>
<dbReference type="PANTHER" id="PTHR37984:SF5">
    <property type="entry name" value="PROTEIN NYNRIN-LIKE"/>
    <property type="match status" value="1"/>
</dbReference>
<gene>
    <name evidence="4" type="ORF">CCMP2556_LOCUS3674</name>
</gene>
<name>A0ABP0HY06_9DINO</name>
<dbReference type="PANTHER" id="PTHR37984">
    <property type="entry name" value="PROTEIN CBG26694"/>
    <property type="match status" value="1"/>
</dbReference>
<feature type="domain" description="Integrase catalytic" evidence="3">
    <location>
        <begin position="1286"/>
        <end position="1454"/>
    </location>
</feature>
<dbReference type="EMBL" id="CAXAMN010001447">
    <property type="protein sequence ID" value="CAK8994506.1"/>
    <property type="molecule type" value="Genomic_DNA"/>
</dbReference>
<accession>A0ABP0HY06</accession>
<keyword evidence="5" id="KW-1185">Reference proteome</keyword>
<evidence type="ECO:0000259" key="3">
    <source>
        <dbReference type="PROSITE" id="PS50994"/>
    </source>
</evidence>
<reference evidence="4 5" key="1">
    <citation type="submission" date="2024-02" db="EMBL/GenBank/DDBJ databases">
        <authorList>
            <person name="Chen Y."/>
            <person name="Shah S."/>
            <person name="Dougan E. K."/>
            <person name="Thang M."/>
            <person name="Chan C."/>
        </authorList>
    </citation>
    <scope>NUCLEOTIDE SEQUENCE [LARGE SCALE GENOMIC DNA]</scope>
</reference>
<protein>
    <recommendedName>
        <fullName evidence="3">Integrase catalytic domain-containing protein</fullName>
    </recommendedName>
</protein>
<evidence type="ECO:0000313" key="4">
    <source>
        <dbReference type="EMBL" id="CAK8994506.1"/>
    </source>
</evidence>
<organism evidence="4 5">
    <name type="scientific">Durusdinium trenchii</name>
    <dbReference type="NCBI Taxonomy" id="1381693"/>
    <lineage>
        <taxon>Eukaryota</taxon>
        <taxon>Sar</taxon>
        <taxon>Alveolata</taxon>
        <taxon>Dinophyceae</taxon>
        <taxon>Suessiales</taxon>
        <taxon>Symbiodiniaceae</taxon>
        <taxon>Durusdinium</taxon>
    </lineage>
</organism>
<feature type="region of interest" description="Disordered" evidence="2">
    <location>
        <begin position="1170"/>
        <end position="1192"/>
    </location>
</feature>
<feature type="compositionally biased region" description="Basic and acidic residues" evidence="2">
    <location>
        <begin position="748"/>
        <end position="761"/>
    </location>
</feature>
<sequence length="2396" mass="270025">MLKALTAALSGDKKSIPTWNGSVETLRPWLRQLSYWELDNNVPKTRWGIKLLQSFTDGSAPRKIAETVDLSVVLSEQGYGTILTEIMTKYGPFLEAIGPAAIDHFFYGFERSRQESFSNYIAAKEVALQELEAQLGEKVPPRIAGRVLLRGANLSEQQRENLAIKYNALLTFDQIARALRPLDRPEALVGKVSKTFLMGRSEATEQSEAFHEGEHEDLEEEEELLFEEDEPESDGEGNLTYLVFDPSREYTEEETQYIWAYNSAYRDVRKDLQARRKGRQFFKPKDSAQRNKKGGGKGRFGKTDGHEAVVDTAAEEAVIGSSAMQRLTQALARHGLQPRPASGATVTCSGIGGSAKILGIWDIPIGVCRSNGLIRATEIEDSGSFETPFLLPVSYQELVGAVIDLDRSTFKLRNGRKTMMKRTPSGHRTISILEFGGRWALPEALRAELHLDGENPFVLPLDKKSSRFQQKPGVAVSTIAITMQSRILECIVKEEQQEAKVKKESKKPLLSTQQRVNAWQRMVRMILWMIGNANVEYAANYLMTRHSISELQHEADEREKARLELERQKAQKARMIRRGIGQPLSRSVACKTWHAEPAACAHSDDKLRQRAGRGHFWWTCLDCGSRWERLEAQQDRQINAPSSSSHADEAAGSTVTVINTSSKVAYPKILPAPRYRPDLSDLKLKEEKSPEKSTWPRHVTVREMMMIAANQPPEEPSPMKTPGPIPAGSVKEEPRTPRRRQSSGVRPMQERARQKRSEHSPPPEQFEICSSEEDNPWTNVRKKTMSSLGKGVAAAVTIPLLVFTSIMSSTADSITFLHLFAEFRIVPAARKAGLRASLSMDLTTGYDFTKAADRRRAWKDILEKKPAVILICPPCRTFSPLRFLSSYKRQLHKVQEEEQEGDDLLSFGLDVAEHQIKHGRGFVFEHPWLSRAWKRPRTQYVLEHPDVFCIQCDMCQFGLKIAKGPMKDQLAQKSSGIMSNVPEVLDFVNHRCQKDHKHGKLIGGVAQYAQEYTPAFVQAIVCGIKEALGFKVSSSDRSVPKADNNLRGRKTGKAIGAILHQYAVQVRELEQLVPDEETPAGRTECLTPGSGGSHPGTGHPPLSSSSPSALTSSLTMPSGTSLSPSRSKSTTSMMKMKQAFQKKEVRAWPLASEQGRDLEEALDDEIEAHGAEAAQPRRARPPSQPVEPEEVSAEEAVRAQLRSVTEEPKVRHALRKVEDFRKVSEGEFSLSPSVRREIHKIHRNLGHPGNDLFLRALRHSGVKPSILDWVRNHFSCPACKTLDKPNPQRPGHLLRALEFGQVVGVDLFFIEVEGELLTFLNMLDWGTNFQQVALCQNRTSEEVQKVFLSEWTKHYGPPLLLVSDRGPEFTGQRFQEMISGLGTTIHYTNSQSPWQNSRTEKAGGVFKEKFKAVMHAASATKDEVPMVIAEVVNSRNRFMDRWGFSPMQRVFGKSLRLPASLLSTDALDHELMELAASDPIRRQWQIRELSSQEWLRRQDRAAVQRSVHARTRQTDKKQFMPGEWVYVFRNTPTFRGWAGPGVLLAESPSGTGWWISMRGRLWQVSTEQIRMATPEENLGAELVAELSQDLLQKLQSPGQIAYQDITREDIPNEADFQEEELLRLLRIEEAPQADPSEHHHATEDVDAEMTETTHVEEAPSSHSTYLEIKDFDRDEDLQQLGVRGSFIGATWRYDREQRKRVVLPDPSSTATFWSHRGEASFDYRDQCMSVSKAKSSFGQVEFAKLNDEQKVLFRASRKKELDSLLKNKAIRILSIEESLQFAKDHPEQIIESKFVDRFKPKPVELSTLEAYKRRAIQEGHLEAIELESDQQNPKSRLCAVGWHDPQIHEVKDVKTAFLQSLPTTRSRLLACRQPRDETLPGLDSRQLILLLTEIYGLVSGPSWWRRTLLKIATEELGYHVSVYDKCVLTLPAQDASPEALTEGYMVIEVDDIIEAGGKRHEALMKRMEERLNFGKIDELYGTSGTSYAGRHLKQLPDYSFESHMEEFLYTRLEPVKLNRRILKKDAAQVDLSEHEKTQLRGLLASLNWVSREARPDAAAGASVLASTFPSPKVSHLVEANEIVRHLKTCPVTLRIYAIEESKLRHFLVADSAFDTSGQEKSQFGFLLGFTTPDFNQGRSAPMSLMQWRSRRLRRKAASSLLCEAISMSAATAAMERLVAFFESIRYSGFNPRSKQRSEDELLATFGKTKVIAAEVEAFKDPHGVALMDAKALYDSLNSDQSQGGTDDRATLEIAIIKESLAVTQTRPRWIPHNFNPADALTKVQGCHAEPLMRLLRTGHMTLEEESDVLERGKQSQHRMKETEAMQIASRINEALALKRSPEPTYTAPVDTAWYDELGVSPNASTEEIRLRYLEIAENVEEDLAYLLEAGRFAARA</sequence>
<dbReference type="InterPro" id="IPR050951">
    <property type="entry name" value="Retrovirus_Pol_polyprotein"/>
</dbReference>
<evidence type="ECO:0000256" key="1">
    <source>
        <dbReference type="SAM" id="Coils"/>
    </source>
</evidence>
<dbReference type="PROSITE" id="PS50994">
    <property type="entry name" value="INTEGRASE"/>
    <property type="match status" value="1"/>
</dbReference>
<dbReference type="InterPro" id="IPR036397">
    <property type="entry name" value="RNaseH_sf"/>
</dbReference>
<feature type="compositionally biased region" description="Pro residues" evidence="2">
    <location>
        <begin position="713"/>
        <end position="725"/>
    </location>
</feature>
<keyword evidence="1" id="KW-0175">Coiled coil</keyword>
<feature type="region of interest" description="Disordered" evidence="2">
    <location>
        <begin position="279"/>
        <end position="304"/>
    </location>
</feature>
<feature type="region of interest" description="Disordered" evidence="2">
    <location>
        <begin position="710"/>
        <end position="773"/>
    </location>
</feature>
<dbReference type="InterPro" id="IPR012337">
    <property type="entry name" value="RNaseH-like_sf"/>
</dbReference>
<feature type="compositionally biased region" description="Low complexity" evidence="2">
    <location>
        <begin position="1096"/>
        <end position="1137"/>
    </location>
</feature>
<proteinExistence type="predicted"/>
<feature type="coiled-coil region" evidence="1">
    <location>
        <begin position="548"/>
        <end position="578"/>
    </location>
</feature>
<evidence type="ECO:0000256" key="2">
    <source>
        <dbReference type="SAM" id="MobiDB-lite"/>
    </source>
</evidence>
<dbReference type="Gene3D" id="3.30.420.10">
    <property type="entry name" value="Ribonuclease H-like superfamily/Ribonuclease H"/>
    <property type="match status" value="1"/>
</dbReference>
<evidence type="ECO:0000313" key="5">
    <source>
        <dbReference type="Proteomes" id="UP001642484"/>
    </source>
</evidence>
<dbReference type="InterPro" id="IPR001584">
    <property type="entry name" value="Integrase_cat-core"/>
</dbReference>
<dbReference type="SUPFAM" id="SSF53098">
    <property type="entry name" value="Ribonuclease H-like"/>
    <property type="match status" value="1"/>
</dbReference>
<comment type="caution">
    <text evidence="4">The sequence shown here is derived from an EMBL/GenBank/DDBJ whole genome shotgun (WGS) entry which is preliminary data.</text>
</comment>